<name>A0A948W5I8_UNCEI</name>
<dbReference type="Pfam" id="PF03454">
    <property type="entry name" value="MoeA_C"/>
    <property type="match status" value="1"/>
</dbReference>
<dbReference type="SUPFAM" id="SSF53218">
    <property type="entry name" value="Molybdenum cofactor biosynthesis proteins"/>
    <property type="match status" value="1"/>
</dbReference>
<comment type="catalytic activity">
    <reaction evidence="5">
        <text>adenylyl-molybdopterin + molybdate = Mo-molybdopterin + AMP + H(+)</text>
        <dbReference type="Rhea" id="RHEA:35047"/>
        <dbReference type="ChEBI" id="CHEBI:15378"/>
        <dbReference type="ChEBI" id="CHEBI:36264"/>
        <dbReference type="ChEBI" id="CHEBI:62727"/>
        <dbReference type="ChEBI" id="CHEBI:71302"/>
        <dbReference type="ChEBI" id="CHEBI:456215"/>
        <dbReference type="EC" id="2.10.1.1"/>
    </reaction>
</comment>
<evidence type="ECO:0000256" key="5">
    <source>
        <dbReference type="ARBA" id="ARBA00047317"/>
    </source>
</evidence>
<dbReference type="InterPro" id="IPR036425">
    <property type="entry name" value="MoaB/Mog-like_dom_sf"/>
</dbReference>
<evidence type="ECO:0000256" key="6">
    <source>
        <dbReference type="RuleBase" id="RU365090"/>
    </source>
</evidence>
<evidence type="ECO:0000313" key="9">
    <source>
        <dbReference type="Proteomes" id="UP000777784"/>
    </source>
</evidence>
<feature type="domain" description="MoaB/Mog" evidence="7">
    <location>
        <begin position="173"/>
        <end position="319"/>
    </location>
</feature>
<proteinExistence type="inferred from homology"/>
<dbReference type="NCBIfam" id="NF045515">
    <property type="entry name" value="Glp_gephyrin"/>
    <property type="match status" value="1"/>
</dbReference>
<keyword evidence="6" id="KW-0808">Transferase</keyword>
<dbReference type="PANTHER" id="PTHR10192:SF5">
    <property type="entry name" value="GEPHYRIN"/>
    <property type="match status" value="1"/>
</dbReference>
<reference evidence="8" key="1">
    <citation type="submission" date="2021-05" db="EMBL/GenBank/DDBJ databases">
        <title>Energy efficiency and biological interactions define the core microbiome of deep oligotrophic groundwater.</title>
        <authorList>
            <person name="Mehrshad M."/>
            <person name="Lopez-Fernandez M."/>
            <person name="Bell E."/>
            <person name="Bernier-Latmani R."/>
            <person name="Bertilsson S."/>
            <person name="Dopson M."/>
        </authorList>
    </citation>
    <scope>NUCLEOTIDE SEQUENCE</scope>
    <source>
        <strain evidence="8">Modern_marine.mb.64</strain>
    </source>
</reference>
<dbReference type="InterPro" id="IPR005110">
    <property type="entry name" value="MoeA_linker/N"/>
</dbReference>
<accession>A0A948W5I8</accession>
<keyword evidence="6" id="KW-0460">Magnesium</keyword>
<comment type="caution">
    <text evidence="8">The sequence shown here is derived from an EMBL/GenBank/DDBJ whole genome shotgun (WGS) entry which is preliminary data.</text>
</comment>
<dbReference type="GO" id="GO:0006777">
    <property type="term" value="P:Mo-molybdopterin cofactor biosynthetic process"/>
    <property type="evidence" value="ECO:0007669"/>
    <property type="project" value="UniProtKB-UniRule"/>
</dbReference>
<evidence type="ECO:0000256" key="4">
    <source>
        <dbReference type="ARBA" id="ARBA00023150"/>
    </source>
</evidence>
<dbReference type="CDD" id="cd00887">
    <property type="entry name" value="MoeA"/>
    <property type="match status" value="1"/>
</dbReference>
<dbReference type="InterPro" id="IPR005111">
    <property type="entry name" value="MoeA_C_domain_IV"/>
</dbReference>
<dbReference type="Gene3D" id="2.40.340.10">
    <property type="entry name" value="MoeA, C-terminal, domain IV"/>
    <property type="match status" value="1"/>
</dbReference>
<dbReference type="InterPro" id="IPR038987">
    <property type="entry name" value="MoeA-like"/>
</dbReference>
<keyword evidence="6" id="KW-0479">Metal-binding</keyword>
<dbReference type="AlphaFoldDB" id="A0A948W5I8"/>
<dbReference type="EC" id="2.10.1.1" evidence="6"/>
<comment type="function">
    <text evidence="1 6">Catalyzes the insertion of molybdate into adenylated molybdopterin with the concomitant release of AMP.</text>
</comment>
<dbReference type="PANTHER" id="PTHR10192">
    <property type="entry name" value="MOLYBDOPTERIN BIOSYNTHESIS PROTEIN"/>
    <property type="match status" value="1"/>
</dbReference>
<evidence type="ECO:0000256" key="3">
    <source>
        <dbReference type="ARBA" id="ARBA00010763"/>
    </source>
</evidence>
<dbReference type="GO" id="GO:0005829">
    <property type="term" value="C:cytosol"/>
    <property type="evidence" value="ECO:0007669"/>
    <property type="project" value="TreeGrafter"/>
</dbReference>
<protein>
    <recommendedName>
        <fullName evidence="6">Molybdopterin molybdenumtransferase</fullName>
        <ecNumber evidence="6">2.10.1.1</ecNumber>
    </recommendedName>
</protein>
<evidence type="ECO:0000313" key="8">
    <source>
        <dbReference type="EMBL" id="MBU2690040.1"/>
    </source>
</evidence>
<dbReference type="SUPFAM" id="SSF63867">
    <property type="entry name" value="MoeA C-terminal domain-like"/>
    <property type="match status" value="1"/>
</dbReference>
<dbReference type="FunFam" id="2.170.190.11:FF:000001">
    <property type="entry name" value="Molybdopterin molybdenumtransferase"/>
    <property type="match status" value="1"/>
</dbReference>
<evidence type="ECO:0000256" key="1">
    <source>
        <dbReference type="ARBA" id="ARBA00002901"/>
    </source>
</evidence>
<dbReference type="Gene3D" id="3.40.980.10">
    <property type="entry name" value="MoaB/Mog-like domain"/>
    <property type="match status" value="1"/>
</dbReference>
<comment type="pathway">
    <text evidence="2 6">Cofactor biosynthesis; molybdopterin biosynthesis.</text>
</comment>
<dbReference type="InterPro" id="IPR036135">
    <property type="entry name" value="MoeA_linker/N_sf"/>
</dbReference>
<dbReference type="Gene3D" id="2.170.190.11">
    <property type="entry name" value="Molybdopterin biosynthesis moea protein, domain 3"/>
    <property type="match status" value="1"/>
</dbReference>
<keyword evidence="6" id="KW-0500">Molybdenum</keyword>
<organism evidence="8 9">
    <name type="scientific">Eiseniibacteriota bacterium</name>
    <dbReference type="NCBI Taxonomy" id="2212470"/>
    <lineage>
        <taxon>Bacteria</taxon>
        <taxon>Candidatus Eiseniibacteriota</taxon>
    </lineage>
</organism>
<dbReference type="EMBL" id="JAHJDP010000023">
    <property type="protein sequence ID" value="MBU2690040.1"/>
    <property type="molecule type" value="Genomic_DNA"/>
</dbReference>
<dbReference type="GO" id="GO:0046872">
    <property type="term" value="F:metal ion binding"/>
    <property type="evidence" value="ECO:0007669"/>
    <property type="project" value="UniProtKB-UniRule"/>
</dbReference>
<dbReference type="InterPro" id="IPR036688">
    <property type="entry name" value="MoeA_C_domain_IV_sf"/>
</dbReference>
<dbReference type="GO" id="GO:0061599">
    <property type="term" value="F:molybdopterin molybdotransferase activity"/>
    <property type="evidence" value="ECO:0007669"/>
    <property type="project" value="UniProtKB-UniRule"/>
</dbReference>
<gene>
    <name evidence="8" type="ORF">KJ970_03870</name>
</gene>
<evidence type="ECO:0000256" key="2">
    <source>
        <dbReference type="ARBA" id="ARBA00005046"/>
    </source>
</evidence>
<dbReference type="SUPFAM" id="SSF63882">
    <property type="entry name" value="MoeA N-terminal region -like"/>
    <property type="match status" value="1"/>
</dbReference>
<dbReference type="Gene3D" id="3.90.105.10">
    <property type="entry name" value="Molybdopterin biosynthesis moea protein, domain 2"/>
    <property type="match status" value="1"/>
</dbReference>
<dbReference type="SMART" id="SM00852">
    <property type="entry name" value="MoCF_biosynth"/>
    <property type="match status" value="1"/>
</dbReference>
<dbReference type="Pfam" id="PF00994">
    <property type="entry name" value="MoCF_biosynth"/>
    <property type="match status" value="1"/>
</dbReference>
<keyword evidence="4 6" id="KW-0501">Molybdenum cofactor biosynthesis</keyword>
<dbReference type="InterPro" id="IPR001453">
    <property type="entry name" value="MoaB/Mog_dom"/>
</dbReference>
<comment type="cofactor">
    <cofactor evidence="6">
        <name>Mg(2+)</name>
        <dbReference type="ChEBI" id="CHEBI:18420"/>
    </cofactor>
</comment>
<comment type="similarity">
    <text evidence="3 6">Belongs to the MoeA family.</text>
</comment>
<sequence>MIPVDEAIQMWLSVLSVLDTEDVPLRESYGRVAAAPVVFPQDTPAFSNSSMDGFAIRHEDLSLGSLKVAGEVAAGQVCNVELQPGEAIRIMTGAPIPSGADTVVRVEDVNETRDQIIIVKPPKPGESIRPAGDDAKQGAIIVKEGSVIGAGELASLASAGILRLRAYRRPRVALLTTGDEVVPPEETPAPGQIRDSSLILLSRLYQRRGAVLSHASHVGDGLNQTRSWLESVFNPSQAQPADLAVTTGGVSMGRYDLVRAALQEAGFSEIFWRVRQKPGKPILTAYREGRQNAYACGLPGNPISALVGSLLYVIPALDRLEGRKTPSLPWLRAKLMESPVEAGTRTAYITARLTSSRGGVEVCPIPRQGSHRLSTLIGVNALIRVESQTRIEVGEEVPVLLWGDLQAGG</sequence>
<dbReference type="Proteomes" id="UP000777784">
    <property type="component" value="Unassembled WGS sequence"/>
</dbReference>
<evidence type="ECO:0000259" key="7">
    <source>
        <dbReference type="SMART" id="SM00852"/>
    </source>
</evidence>
<dbReference type="Pfam" id="PF03453">
    <property type="entry name" value="MoeA_N"/>
    <property type="match status" value="1"/>
</dbReference>